<keyword evidence="3" id="KW-0159">Chromosome partition</keyword>
<dbReference type="PANTHER" id="PTHR34298:SF2">
    <property type="entry name" value="SEGREGATION AND CONDENSATION PROTEIN B"/>
    <property type="match status" value="1"/>
</dbReference>
<gene>
    <name evidence="6" type="primary">scpB</name>
    <name evidence="6" type="ORF">ORQ98_10010</name>
</gene>
<evidence type="ECO:0000256" key="3">
    <source>
        <dbReference type="ARBA" id="ARBA00022829"/>
    </source>
</evidence>
<reference evidence="6 7" key="1">
    <citation type="submission" date="2022-11" db="EMBL/GenBank/DDBJ databases">
        <title>Spartinivicinus poritis sp. nov., isolated from scleractinian coral Porites lutea.</title>
        <authorList>
            <person name="Zhang G."/>
            <person name="Cai L."/>
            <person name="Wei Q."/>
        </authorList>
    </citation>
    <scope>NUCLEOTIDE SEQUENCE [LARGE SCALE GENOMIC DNA]</scope>
    <source>
        <strain evidence="6 7">A2-2</strain>
    </source>
</reference>
<sequence>MMTEQPAIKLANIIEAALLASNKPLNLDQMRQLFPEDAGPSKEEIQQALADITTACEGRGFELKEVASGYRFQIRQEMAPWVGKLWEEKPQRYTRALLETLALVAYRQPVTRAEIEEIRGVSVSSSIVKTLLEREWVRIVGYRDVPGRPAMYATTRQFLDYFSLTNLDELPPLSELQDIEKANQELALEEGEEAVASVIPDTSSSTDSPVEAGAESVEAEAEEVDEEALFQEIEEMQKDLPEDFIDPAKLEPEELAALEEKQQSDSEEVSKEAEEVALSPVDAEQIETAEDTETDDTSLIQAGIQQEAYEEAEVAGIVVTDSNNDESATNKEELAINSDVQAGDDVTVDTIEADAVEDVEMDELTSLFDDVSTDSPEPVVSELEPIVRELEAMDEQEGGLVVEPDADEFNDIQTSNNTTNVSNGTDNGSATQLSQDTDLVEQAIFMADEEEDSGTAEVVTTITSTDSEPADHMAADVLATELLTRSADTVIPSIFQDETETDHTPSDESPVARSSDSQDS</sequence>
<dbReference type="RefSeq" id="WP_274688664.1">
    <property type="nucleotide sequence ID" value="NZ_JAPMOU010000010.1"/>
</dbReference>
<accession>A0ABT5U7F8</accession>
<proteinExistence type="predicted"/>
<dbReference type="Proteomes" id="UP001528823">
    <property type="component" value="Unassembled WGS sequence"/>
</dbReference>
<evidence type="ECO:0000256" key="1">
    <source>
        <dbReference type="ARBA" id="ARBA00022490"/>
    </source>
</evidence>
<feature type="region of interest" description="Disordered" evidence="5">
    <location>
        <begin position="410"/>
        <end position="434"/>
    </location>
</feature>
<protein>
    <submittedName>
        <fullName evidence="6">SMC-Scp complex subunit ScpB</fullName>
    </submittedName>
</protein>
<organism evidence="6 7">
    <name type="scientific">Spartinivicinus poritis</name>
    <dbReference type="NCBI Taxonomy" id="2994640"/>
    <lineage>
        <taxon>Bacteria</taxon>
        <taxon>Pseudomonadati</taxon>
        <taxon>Pseudomonadota</taxon>
        <taxon>Gammaproteobacteria</taxon>
        <taxon>Oceanospirillales</taxon>
        <taxon>Zooshikellaceae</taxon>
        <taxon>Spartinivicinus</taxon>
    </lineage>
</organism>
<keyword evidence="4" id="KW-0131">Cell cycle</keyword>
<feature type="region of interest" description="Disordered" evidence="5">
    <location>
        <begin position="253"/>
        <end position="296"/>
    </location>
</feature>
<dbReference type="PANTHER" id="PTHR34298">
    <property type="entry name" value="SEGREGATION AND CONDENSATION PROTEIN B"/>
    <property type="match status" value="1"/>
</dbReference>
<dbReference type="Pfam" id="PF04079">
    <property type="entry name" value="SMC_ScpB"/>
    <property type="match status" value="1"/>
</dbReference>
<feature type="compositionally biased region" description="Acidic residues" evidence="5">
    <location>
        <begin position="284"/>
        <end position="296"/>
    </location>
</feature>
<dbReference type="InterPro" id="IPR036390">
    <property type="entry name" value="WH_DNA-bd_sf"/>
</dbReference>
<evidence type="ECO:0000256" key="2">
    <source>
        <dbReference type="ARBA" id="ARBA00022618"/>
    </source>
</evidence>
<evidence type="ECO:0000256" key="5">
    <source>
        <dbReference type="SAM" id="MobiDB-lite"/>
    </source>
</evidence>
<keyword evidence="2" id="KW-0132">Cell division</keyword>
<evidence type="ECO:0000256" key="4">
    <source>
        <dbReference type="ARBA" id="ARBA00023306"/>
    </source>
</evidence>
<comment type="caution">
    <text evidence="6">The sequence shown here is derived from an EMBL/GenBank/DDBJ whole genome shotgun (WGS) entry which is preliminary data.</text>
</comment>
<feature type="region of interest" description="Disordered" evidence="5">
    <location>
        <begin position="491"/>
        <end position="520"/>
    </location>
</feature>
<dbReference type="EMBL" id="JAPMOU010000010">
    <property type="protein sequence ID" value="MDE1462308.1"/>
    <property type="molecule type" value="Genomic_DNA"/>
</dbReference>
<keyword evidence="1" id="KW-0963">Cytoplasm</keyword>
<dbReference type="SUPFAM" id="SSF46785">
    <property type="entry name" value="Winged helix' DNA-binding domain"/>
    <property type="match status" value="2"/>
</dbReference>
<name>A0ABT5U7F8_9GAMM</name>
<dbReference type="InterPro" id="IPR036388">
    <property type="entry name" value="WH-like_DNA-bd_sf"/>
</dbReference>
<dbReference type="NCBIfam" id="TIGR00281">
    <property type="entry name" value="SMC-Scp complex subunit ScpB"/>
    <property type="match status" value="1"/>
</dbReference>
<dbReference type="Gene3D" id="1.10.10.10">
    <property type="entry name" value="Winged helix-like DNA-binding domain superfamily/Winged helix DNA-binding domain"/>
    <property type="match status" value="2"/>
</dbReference>
<feature type="compositionally biased region" description="Basic and acidic residues" evidence="5">
    <location>
        <begin position="253"/>
        <end position="274"/>
    </location>
</feature>
<evidence type="ECO:0000313" key="6">
    <source>
        <dbReference type="EMBL" id="MDE1462308.1"/>
    </source>
</evidence>
<dbReference type="InterPro" id="IPR005234">
    <property type="entry name" value="ScpB_csome_segregation"/>
</dbReference>
<evidence type="ECO:0000313" key="7">
    <source>
        <dbReference type="Proteomes" id="UP001528823"/>
    </source>
</evidence>
<feature type="region of interest" description="Disordered" evidence="5">
    <location>
        <begin position="192"/>
        <end position="225"/>
    </location>
</feature>
<feature type="compositionally biased region" description="Low complexity" evidence="5">
    <location>
        <begin position="414"/>
        <end position="429"/>
    </location>
</feature>
<keyword evidence="7" id="KW-1185">Reference proteome</keyword>